<dbReference type="Pfam" id="PF17919">
    <property type="entry name" value="RT_RNaseH_2"/>
    <property type="match status" value="1"/>
</dbReference>
<accession>A0A8T1SC54</accession>
<comment type="caution">
    <text evidence="4">The sequence shown here is derived from an EMBL/GenBank/DDBJ whole genome shotgun (WGS) entry which is preliminary data.</text>
</comment>
<dbReference type="EMBL" id="JAHGAV010000311">
    <property type="protein sequence ID" value="KAG6926549.1"/>
    <property type="molecule type" value="Genomic_DNA"/>
</dbReference>
<keyword evidence="5" id="KW-1185">Reference proteome</keyword>
<reference evidence="4 5" key="1">
    <citation type="journal article" date="2020" name="G3 (Bethesda)">
        <title>Draft Genome of the Common Snapping Turtle, Chelydra serpentina, a Model for Phenotypic Plasticity in Reptiles.</title>
        <authorList>
            <person name="Das D."/>
            <person name="Singh S.K."/>
            <person name="Bierstedt J."/>
            <person name="Erickson A."/>
            <person name="Galli G.L.J."/>
            <person name="Crossley D.A. 2nd"/>
            <person name="Rhen T."/>
        </authorList>
    </citation>
    <scope>NUCLEOTIDE SEQUENCE [LARGE SCALE GENOMIC DNA]</scope>
    <source>
        <strain evidence="4">KW</strain>
    </source>
</reference>
<feature type="non-terminal residue" evidence="4">
    <location>
        <position position="1"/>
    </location>
</feature>
<sequence>LHRAVATFQRLMNQVLSPHSSYAAAYIDNIVIYSSSWEEHLQHLADMLRALGKAGLTANPAKCHLGQREVTYLGYTVGRWRLRPLVDKVEALKSYPTPTTKRQVWQFLRLAGYYRRFVPNFATLAAPLTDLTRSSQPKKVQWSKACEEAFDTLREQLTREPILRQPDFTKPFILQTDALEVG</sequence>
<organism evidence="4 5">
    <name type="scientific">Chelydra serpentina</name>
    <name type="common">Snapping turtle</name>
    <name type="synonym">Testudo serpentina</name>
    <dbReference type="NCBI Taxonomy" id="8475"/>
    <lineage>
        <taxon>Eukaryota</taxon>
        <taxon>Metazoa</taxon>
        <taxon>Chordata</taxon>
        <taxon>Craniata</taxon>
        <taxon>Vertebrata</taxon>
        <taxon>Euteleostomi</taxon>
        <taxon>Archelosauria</taxon>
        <taxon>Testudinata</taxon>
        <taxon>Testudines</taxon>
        <taxon>Cryptodira</taxon>
        <taxon>Durocryptodira</taxon>
        <taxon>Americhelydia</taxon>
        <taxon>Chelydroidea</taxon>
        <taxon>Chelydridae</taxon>
        <taxon>Chelydra</taxon>
    </lineage>
</organism>
<dbReference type="SUPFAM" id="SSF56672">
    <property type="entry name" value="DNA/RNA polymerases"/>
    <property type="match status" value="1"/>
</dbReference>
<dbReference type="InterPro" id="IPR043128">
    <property type="entry name" value="Rev_trsase/Diguanyl_cyclase"/>
</dbReference>
<gene>
    <name evidence="4" type="ORF">G0U57_011855</name>
</gene>
<feature type="non-terminal residue" evidence="4">
    <location>
        <position position="182"/>
    </location>
</feature>
<name>A0A8T1SC54_CHESE</name>
<dbReference type="FunFam" id="3.30.70.270:FF:000020">
    <property type="entry name" value="Transposon Tf2-6 polyprotein-like Protein"/>
    <property type="match status" value="1"/>
</dbReference>
<dbReference type="EC" id="3.1.26.4" evidence="2"/>
<dbReference type="PANTHER" id="PTHR33064:SF29">
    <property type="entry name" value="PEPTIDASE A2 DOMAIN-CONTAINING PROTEIN-RELATED"/>
    <property type="match status" value="1"/>
</dbReference>
<evidence type="ECO:0000313" key="4">
    <source>
        <dbReference type="EMBL" id="KAG6926549.1"/>
    </source>
</evidence>
<dbReference type="InterPro" id="IPR000477">
    <property type="entry name" value="RT_dom"/>
</dbReference>
<dbReference type="OrthoDB" id="8000983at2759"/>
<evidence type="ECO:0000256" key="1">
    <source>
        <dbReference type="ARBA" id="ARBA00010879"/>
    </source>
</evidence>
<dbReference type="Pfam" id="PF00078">
    <property type="entry name" value="RVT_1"/>
    <property type="match status" value="1"/>
</dbReference>
<dbReference type="AlphaFoldDB" id="A0A8T1SC54"/>
<evidence type="ECO:0000256" key="2">
    <source>
        <dbReference type="ARBA" id="ARBA00012180"/>
    </source>
</evidence>
<dbReference type="Gene3D" id="3.30.70.270">
    <property type="match status" value="2"/>
</dbReference>
<dbReference type="PANTHER" id="PTHR33064">
    <property type="entry name" value="POL PROTEIN"/>
    <property type="match status" value="1"/>
</dbReference>
<protein>
    <recommendedName>
        <fullName evidence="2">ribonuclease H</fullName>
        <ecNumber evidence="2">3.1.26.4</ecNumber>
    </recommendedName>
</protein>
<dbReference type="PROSITE" id="PS50878">
    <property type="entry name" value="RT_POL"/>
    <property type="match status" value="1"/>
</dbReference>
<dbReference type="CDD" id="cd01647">
    <property type="entry name" value="RT_LTR"/>
    <property type="match status" value="1"/>
</dbReference>
<comment type="similarity">
    <text evidence="1">Belongs to the beta type-B retroviral polymerase family. HERV class-II K(HML-2) pol subfamily.</text>
</comment>
<dbReference type="InterPro" id="IPR051320">
    <property type="entry name" value="Viral_Replic_Matur_Polypro"/>
</dbReference>
<dbReference type="InterPro" id="IPR041577">
    <property type="entry name" value="RT_RNaseH_2"/>
</dbReference>
<feature type="domain" description="Reverse transcriptase" evidence="3">
    <location>
        <begin position="1"/>
        <end position="77"/>
    </location>
</feature>
<evidence type="ECO:0000259" key="3">
    <source>
        <dbReference type="PROSITE" id="PS50878"/>
    </source>
</evidence>
<evidence type="ECO:0000313" key="5">
    <source>
        <dbReference type="Proteomes" id="UP000765507"/>
    </source>
</evidence>
<dbReference type="GO" id="GO:0004523">
    <property type="term" value="F:RNA-DNA hybrid ribonuclease activity"/>
    <property type="evidence" value="ECO:0007669"/>
    <property type="project" value="UniProtKB-EC"/>
</dbReference>
<dbReference type="FunFam" id="3.30.70.270:FF:000003">
    <property type="entry name" value="Transposon Ty3-G Gag-Pol polyprotein"/>
    <property type="match status" value="1"/>
</dbReference>
<dbReference type="InterPro" id="IPR043502">
    <property type="entry name" value="DNA/RNA_pol_sf"/>
</dbReference>
<dbReference type="Proteomes" id="UP000765507">
    <property type="component" value="Unassembled WGS sequence"/>
</dbReference>
<proteinExistence type="inferred from homology"/>